<protein>
    <recommendedName>
        <fullName evidence="3">Fe-S protein YdhL (DUF1289 family)</fullName>
    </recommendedName>
</protein>
<dbReference type="OrthoDB" id="9811423at2"/>
<keyword evidence="2" id="KW-1185">Reference proteome</keyword>
<comment type="caution">
    <text evidence="1">The sequence shown here is derived from an EMBL/GenBank/DDBJ whole genome shotgun (WGS) entry which is preliminary data.</text>
</comment>
<dbReference type="AlphaFoldDB" id="A0A2T5BPZ8"/>
<dbReference type="PANTHER" id="PTHR35175">
    <property type="entry name" value="DUF1289 DOMAIN-CONTAINING PROTEIN"/>
    <property type="match status" value="1"/>
</dbReference>
<reference evidence="1 2" key="1">
    <citation type="submission" date="2018-04" db="EMBL/GenBank/DDBJ databases">
        <title>Genomic Encyclopedia of Archaeal and Bacterial Type Strains, Phase II (KMG-II): from individual species to whole genera.</title>
        <authorList>
            <person name="Goeker M."/>
        </authorList>
    </citation>
    <scope>NUCLEOTIDE SEQUENCE [LARGE SCALE GENOMIC DNA]</scope>
    <source>
        <strain evidence="1 2">DSM 18064</strain>
    </source>
</reference>
<dbReference type="RefSeq" id="WP_107893176.1">
    <property type="nucleotide sequence ID" value="NZ_NHSI01000050.1"/>
</dbReference>
<evidence type="ECO:0000313" key="2">
    <source>
        <dbReference type="Proteomes" id="UP000243859"/>
    </source>
</evidence>
<dbReference type="Proteomes" id="UP000243859">
    <property type="component" value="Unassembled WGS sequence"/>
</dbReference>
<organism evidence="1 2">
    <name type="scientific">Rhodovulum imhoffii</name>
    <dbReference type="NCBI Taxonomy" id="365340"/>
    <lineage>
        <taxon>Bacteria</taxon>
        <taxon>Pseudomonadati</taxon>
        <taxon>Pseudomonadota</taxon>
        <taxon>Alphaproteobacteria</taxon>
        <taxon>Rhodobacterales</taxon>
        <taxon>Paracoccaceae</taxon>
        <taxon>Rhodovulum</taxon>
    </lineage>
</organism>
<evidence type="ECO:0008006" key="3">
    <source>
        <dbReference type="Google" id="ProtNLM"/>
    </source>
</evidence>
<proteinExistence type="predicted"/>
<dbReference type="InterPro" id="IPR010710">
    <property type="entry name" value="DUF1289"/>
</dbReference>
<accession>A0A2T5BPZ8</accession>
<evidence type="ECO:0000313" key="1">
    <source>
        <dbReference type="EMBL" id="PTN01168.1"/>
    </source>
</evidence>
<name>A0A2T5BPZ8_9RHOB</name>
<dbReference type="Pfam" id="PF06945">
    <property type="entry name" value="DUF1289"/>
    <property type="match status" value="1"/>
</dbReference>
<sequence length="59" mass="6524">MTAPLTPCIDICKIDRESRLCEGCYRSIDEIAAWSRLSNAERADIMATLPARAVRIANA</sequence>
<dbReference type="EMBL" id="QAAA01000016">
    <property type="protein sequence ID" value="PTN01168.1"/>
    <property type="molecule type" value="Genomic_DNA"/>
</dbReference>
<dbReference type="PANTHER" id="PTHR35175:SF2">
    <property type="entry name" value="DUF1289 DOMAIN-CONTAINING PROTEIN"/>
    <property type="match status" value="1"/>
</dbReference>
<gene>
    <name evidence="1" type="ORF">C8N32_11641</name>
</gene>